<name>A0A6P8HNU9_ACTTE</name>
<dbReference type="SUPFAM" id="SSF56496">
    <property type="entry name" value="Fibrinogen C-terminal domain-like"/>
    <property type="match status" value="1"/>
</dbReference>
<keyword evidence="2" id="KW-0430">Lectin</keyword>
<dbReference type="InterPro" id="IPR036056">
    <property type="entry name" value="Fibrinogen-like_C"/>
</dbReference>
<feature type="domain" description="Apple" evidence="6">
    <location>
        <begin position="23"/>
        <end position="107"/>
    </location>
</feature>
<dbReference type="OrthoDB" id="5986578at2759"/>
<dbReference type="GO" id="GO:0046872">
    <property type="term" value="F:metal ion binding"/>
    <property type="evidence" value="ECO:0007669"/>
    <property type="project" value="UniProtKB-KW"/>
</dbReference>
<dbReference type="GO" id="GO:0005615">
    <property type="term" value="C:extracellular space"/>
    <property type="evidence" value="ECO:0007669"/>
    <property type="project" value="TreeGrafter"/>
</dbReference>
<evidence type="ECO:0000256" key="1">
    <source>
        <dbReference type="ARBA" id="ARBA00022723"/>
    </source>
</evidence>
<keyword evidence="3" id="KW-0106">Calcium</keyword>
<evidence type="ECO:0000256" key="5">
    <source>
        <dbReference type="SAM" id="SignalP"/>
    </source>
</evidence>
<dbReference type="AlphaFoldDB" id="A0A6P8HNU9"/>
<dbReference type="Pfam" id="PF00147">
    <property type="entry name" value="Fibrinogen_C"/>
    <property type="match status" value="1"/>
</dbReference>
<evidence type="ECO:0000313" key="8">
    <source>
        <dbReference type="RefSeq" id="XP_031554302.1"/>
    </source>
</evidence>
<feature type="signal peptide" evidence="5">
    <location>
        <begin position="1"/>
        <end position="17"/>
    </location>
</feature>
<evidence type="ECO:0000259" key="6">
    <source>
        <dbReference type="PROSITE" id="PS50948"/>
    </source>
</evidence>
<dbReference type="InterPro" id="IPR014716">
    <property type="entry name" value="Fibrinogen_a/b/g_C_1"/>
</dbReference>
<dbReference type="Gene3D" id="3.90.215.10">
    <property type="entry name" value="Gamma Fibrinogen, chain A, domain 1"/>
    <property type="match status" value="1"/>
</dbReference>
<dbReference type="Gene3D" id="3.50.4.10">
    <property type="entry name" value="Hepatocyte Growth Factor"/>
    <property type="match status" value="1"/>
</dbReference>
<dbReference type="KEGG" id="aten:116291282"/>
<sequence length="322" mass="36493">MFLFVTSYFLLNSFALATIREESRRLAKFHPEKGKVLSGHVISSHHVVSPVDCSFLCTSNAQCLSYNYKPKGAGDKDVCELNNATRKSNAGSYQDDALYIHYYDAQTEDAKSCLDYLRIGATEDGIYTITRTDNGREITVWCDLSSEPGSAWTLILSYAHKNRQDNVFCTASFTRDKRRQLNNPNWENYRLSFDRMKSISDQSTHVRVTSSFPVHGVDYRDYLRAKISSIDILSFDGAGVCKTVEYIDIRGIKGKDITVPFWQMHDQFFHTDSSGRHCQYDATSGSVNDENNFGTTCLEFNPATRGSANDDSTIQYWFGGYL</sequence>
<accession>A0A6P8HNU9</accession>
<organism evidence="7 8">
    <name type="scientific">Actinia tenebrosa</name>
    <name type="common">Australian red waratah sea anemone</name>
    <dbReference type="NCBI Taxonomy" id="6105"/>
    <lineage>
        <taxon>Eukaryota</taxon>
        <taxon>Metazoa</taxon>
        <taxon>Cnidaria</taxon>
        <taxon>Anthozoa</taxon>
        <taxon>Hexacorallia</taxon>
        <taxon>Actiniaria</taxon>
        <taxon>Actiniidae</taxon>
        <taxon>Actinia</taxon>
    </lineage>
</organism>
<evidence type="ECO:0000313" key="7">
    <source>
        <dbReference type="Proteomes" id="UP000515163"/>
    </source>
</evidence>
<dbReference type="Pfam" id="PF00024">
    <property type="entry name" value="PAN_1"/>
    <property type="match status" value="1"/>
</dbReference>
<dbReference type="PROSITE" id="PS50948">
    <property type="entry name" value="PAN"/>
    <property type="match status" value="1"/>
</dbReference>
<gene>
    <name evidence="8" type="primary">LOC116291282</name>
</gene>
<evidence type="ECO:0000256" key="2">
    <source>
        <dbReference type="ARBA" id="ARBA00022734"/>
    </source>
</evidence>
<keyword evidence="1" id="KW-0479">Metal-binding</keyword>
<evidence type="ECO:0000256" key="4">
    <source>
        <dbReference type="ARBA" id="ARBA00023157"/>
    </source>
</evidence>
<proteinExistence type="predicted"/>
<dbReference type="Proteomes" id="UP000515163">
    <property type="component" value="Unplaced"/>
</dbReference>
<keyword evidence="4" id="KW-1015">Disulfide bond</keyword>
<dbReference type="GO" id="GO:0070492">
    <property type="term" value="F:oligosaccharide binding"/>
    <property type="evidence" value="ECO:0007669"/>
    <property type="project" value="TreeGrafter"/>
</dbReference>
<keyword evidence="5" id="KW-0732">Signal</keyword>
<protein>
    <submittedName>
        <fullName evidence="8">Uncharacterized protein LOC116291282</fullName>
    </submittedName>
</protein>
<dbReference type="PANTHER" id="PTHR16146">
    <property type="entry name" value="INTELECTIN"/>
    <property type="match status" value="1"/>
</dbReference>
<dbReference type="RefSeq" id="XP_031554302.1">
    <property type="nucleotide sequence ID" value="XM_031698442.1"/>
</dbReference>
<dbReference type="GeneID" id="116291282"/>
<keyword evidence="7" id="KW-1185">Reference proteome</keyword>
<dbReference type="InterPro" id="IPR002181">
    <property type="entry name" value="Fibrinogen_a/b/g_C_dom"/>
</dbReference>
<dbReference type="InParanoid" id="A0A6P8HNU9"/>
<dbReference type="InterPro" id="IPR003609">
    <property type="entry name" value="Pan_app"/>
</dbReference>
<reference evidence="8" key="1">
    <citation type="submission" date="2025-08" db="UniProtKB">
        <authorList>
            <consortium name="RefSeq"/>
        </authorList>
    </citation>
    <scope>IDENTIFICATION</scope>
    <source>
        <tissue evidence="8">Tentacle</tissue>
    </source>
</reference>
<feature type="chain" id="PRO_5028072328" evidence="5">
    <location>
        <begin position="18"/>
        <end position="322"/>
    </location>
</feature>
<dbReference type="PANTHER" id="PTHR16146:SF46">
    <property type="entry name" value="INTELECTIN-1A-RELATED"/>
    <property type="match status" value="1"/>
</dbReference>
<evidence type="ECO:0000256" key="3">
    <source>
        <dbReference type="ARBA" id="ARBA00022837"/>
    </source>
</evidence>